<dbReference type="Pfam" id="PF00400">
    <property type="entry name" value="WD40"/>
    <property type="match status" value="2"/>
</dbReference>
<dbReference type="EMBL" id="KK852463">
    <property type="protein sequence ID" value="KDR23389.1"/>
    <property type="molecule type" value="Genomic_DNA"/>
</dbReference>
<dbReference type="STRING" id="136037.A0A067RU69"/>
<keyword evidence="2" id="KW-0677">Repeat</keyword>
<dbReference type="PANTHER" id="PTHR19857:SF19">
    <property type="entry name" value="26S PROTEASOME REGULATORY SUBUNIT RPN14"/>
    <property type="match status" value="1"/>
</dbReference>
<dbReference type="Gene3D" id="2.130.10.10">
    <property type="entry name" value="YVTN repeat-like/Quinoprotein amine dehydrogenase"/>
    <property type="match status" value="2"/>
</dbReference>
<evidence type="ECO:0000256" key="1">
    <source>
        <dbReference type="ARBA" id="ARBA00022574"/>
    </source>
</evidence>
<keyword evidence="1 5" id="KW-0853">WD repeat</keyword>
<dbReference type="PROSITE" id="PS50294">
    <property type="entry name" value="WD_REPEATS_REGION"/>
    <property type="match status" value="2"/>
</dbReference>
<dbReference type="PROSITE" id="PS50082">
    <property type="entry name" value="WD_REPEATS_2"/>
    <property type="match status" value="2"/>
</dbReference>
<feature type="repeat" description="WD" evidence="5">
    <location>
        <begin position="135"/>
        <end position="176"/>
    </location>
</feature>
<dbReference type="InterPro" id="IPR051179">
    <property type="entry name" value="WD_repeat_multifunction"/>
</dbReference>
<evidence type="ECO:0000313" key="6">
    <source>
        <dbReference type="EMBL" id="KDR23389.1"/>
    </source>
</evidence>
<sequence>MPGGNRIPTPVISIQCDWDEILRQVNTEVWIACKLRGQASFQGNIYSRGLSNEGIPQVTTTNGFTVCGISRNTIQVKHESGNICIFVAPCSVFTGIHLKSVISLDATSGGLCVSVCTENKLQVWDTRQGLLRRTLEGHVGDVYKCRFFPSGIVVLSGGADMQLKIWSAETGQCPVTLRGHTAAVTDMCIIDKGRNIISVSKDGTAKLWSCGEACCLATLVQLGTTINSCCLGVANNKMQFAVPAEPPSEHEVGTANKILLLGCEDGTVHCLAVHSRQTLFSKLHSSAVNCVTVLSVDHFVVGCQDGQILLYTFEQPAEPVYCWYESNSAALCLLSFKEDGFFVGKADGSCVYHQLPARNSSETCYHVRVQLTGPDCDPVYDISFDGTYVYTSCRDAAVRKYDVLKIVPNLDSFV</sequence>
<protein>
    <submittedName>
        <fullName evidence="6">Proteasomal ATPase-associated factor 1</fullName>
    </submittedName>
</protein>
<dbReference type="PANTHER" id="PTHR19857">
    <property type="entry name" value="MITOCHONDRIAL DIVISION PROTEIN 1-RELATED"/>
    <property type="match status" value="1"/>
</dbReference>
<evidence type="ECO:0000256" key="5">
    <source>
        <dbReference type="PROSITE-ProRule" id="PRU00221"/>
    </source>
</evidence>
<evidence type="ECO:0000313" key="7">
    <source>
        <dbReference type="Proteomes" id="UP000027135"/>
    </source>
</evidence>
<organism evidence="6 7">
    <name type="scientific">Zootermopsis nevadensis</name>
    <name type="common">Dampwood termite</name>
    <dbReference type="NCBI Taxonomy" id="136037"/>
    <lineage>
        <taxon>Eukaryota</taxon>
        <taxon>Metazoa</taxon>
        <taxon>Ecdysozoa</taxon>
        <taxon>Arthropoda</taxon>
        <taxon>Hexapoda</taxon>
        <taxon>Insecta</taxon>
        <taxon>Pterygota</taxon>
        <taxon>Neoptera</taxon>
        <taxon>Polyneoptera</taxon>
        <taxon>Dictyoptera</taxon>
        <taxon>Blattodea</taxon>
        <taxon>Blattoidea</taxon>
        <taxon>Termitoidae</taxon>
        <taxon>Termopsidae</taxon>
        <taxon>Zootermopsis</taxon>
    </lineage>
</organism>
<reference evidence="6 7" key="1">
    <citation type="journal article" date="2014" name="Nat. Commun.">
        <title>Molecular traces of alternative social organization in a termite genome.</title>
        <authorList>
            <person name="Terrapon N."/>
            <person name="Li C."/>
            <person name="Robertson H.M."/>
            <person name="Ji L."/>
            <person name="Meng X."/>
            <person name="Booth W."/>
            <person name="Chen Z."/>
            <person name="Childers C.P."/>
            <person name="Glastad K.M."/>
            <person name="Gokhale K."/>
            <person name="Gowin J."/>
            <person name="Gronenberg W."/>
            <person name="Hermansen R.A."/>
            <person name="Hu H."/>
            <person name="Hunt B.G."/>
            <person name="Huylmans A.K."/>
            <person name="Khalil S.M."/>
            <person name="Mitchell R.D."/>
            <person name="Munoz-Torres M.C."/>
            <person name="Mustard J.A."/>
            <person name="Pan H."/>
            <person name="Reese J.T."/>
            <person name="Scharf M.E."/>
            <person name="Sun F."/>
            <person name="Vogel H."/>
            <person name="Xiao J."/>
            <person name="Yang W."/>
            <person name="Yang Z."/>
            <person name="Yang Z."/>
            <person name="Zhou J."/>
            <person name="Zhu J."/>
            <person name="Brent C.S."/>
            <person name="Elsik C.G."/>
            <person name="Goodisman M.A."/>
            <person name="Liberles D.A."/>
            <person name="Roe R.M."/>
            <person name="Vargo E.L."/>
            <person name="Vilcinskas A."/>
            <person name="Wang J."/>
            <person name="Bornberg-Bauer E."/>
            <person name="Korb J."/>
            <person name="Zhang G."/>
            <person name="Liebig J."/>
        </authorList>
    </citation>
    <scope>NUCLEOTIDE SEQUENCE [LARGE SCALE GENOMIC DNA]</scope>
    <source>
        <tissue evidence="6">Whole organism</tissue>
    </source>
</reference>
<dbReference type="Proteomes" id="UP000027135">
    <property type="component" value="Unassembled WGS sequence"/>
</dbReference>
<name>A0A067RU69_ZOONE</name>
<dbReference type="InterPro" id="IPR015943">
    <property type="entry name" value="WD40/YVTN_repeat-like_dom_sf"/>
</dbReference>
<feature type="repeat" description="WD" evidence="5">
    <location>
        <begin position="177"/>
        <end position="209"/>
    </location>
</feature>
<dbReference type="InParanoid" id="A0A067RU69"/>
<dbReference type="SMART" id="SM00320">
    <property type="entry name" value="WD40"/>
    <property type="match status" value="5"/>
</dbReference>
<dbReference type="SUPFAM" id="SSF50978">
    <property type="entry name" value="WD40 repeat-like"/>
    <property type="match status" value="1"/>
</dbReference>
<evidence type="ECO:0000256" key="3">
    <source>
        <dbReference type="ARBA" id="ARBA00022942"/>
    </source>
</evidence>
<dbReference type="GO" id="GO:0000502">
    <property type="term" value="C:proteasome complex"/>
    <property type="evidence" value="ECO:0007669"/>
    <property type="project" value="UniProtKB-KW"/>
</dbReference>
<dbReference type="AlphaFoldDB" id="A0A067RU69"/>
<evidence type="ECO:0000256" key="4">
    <source>
        <dbReference type="ARBA" id="ARBA00038321"/>
    </source>
</evidence>
<evidence type="ECO:0000256" key="2">
    <source>
        <dbReference type="ARBA" id="ARBA00022737"/>
    </source>
</evidence>
<keyword evidence="3" id="KW-0647">Proteasome</keyword>
<keyword evidence="7" id="KW-1185">Reference proteome</keyword>
<dbReference type="OMA" id="CNWNEAL"/>
<comment type="similarity">
    <text evidence="4">Belongs to the WD repeat PAAF1/RPN14 family.</text>
</comment>
<dbReference type="InterPro" id="IPR036322">
    <property type="entry name" value="WD40_repeat_dom_sf"/>
</dbReference>
<dbReference type="OrthoDB" id="27537at2759"/>
<accession>A0A067RU69</accession>
<dbReference type="InterPro" id="IPR001680">
    <property type="entry name" value="WD40_rpt"/>
</dbReference>
<gene>
    <name evidence="6" type="ORF">L798_05352</name>
</gene>
<proteinExistence type="inferred from homology"/>
<dbReference type="eggNOG" id="KOG0266">
    <property type="taxonomic scope" value="Eukaryota"/>
</dbReference>